<dbReference type="RefSeq" id="WP_190577589.1">
    <property type="nucleotide sequence ID" value="NZ_CAWPQU010000078.1"/>
</dbReference>
<evidence type="ECO:0000313" key="2">
    <source>
        <dbReference type="EMBL" id="MBD2316703.1"/>
    </source>
</evidence>
<dbReference type="PANTHER" id="PTHR36180:SF2">
    <property type="entry name" value="BRO FAMILY PROTEIN"/>
    <property type="match status" value="1"/>
</dbReference>
<organism evidence="2 3">
    <name type="scientific">Phormidium tenue FACHB-1050</name>
    <dbReference type="NCBI Taxonomy" id="2692857"/>
    <lineage>
        <taxon>Bacteria</taxon>
        <taxon>Bacillati</taxon>
        <taxon>Cyanobacteriota</taxon>
        <taxon>Cyanophyceae</taxon>
        <taxon>Oscillatoriophycideae</taxon>
        <taxon>Oscillatoriales</taxon>
        <taxon>Oscillatoriaceae</taxon>
        <taxon>Phormidium</taxon>
    </lineage>
</organism>
<dbReference type="Pfam" id="PF03374">
    <property type="entry name" value="ANT"/>
    <property type="match status" value="1"/>
</dbReference>
<dbReference type="EMBL" id="JACJQY010000008">
    <property type="protein sequence ID" value="MBD2316703.1"/>
    <property type="molecule type" value="Genomic_DNA"/>
</dbReference>
<reference evidence="2 3" key="1">
    <citation type="journal article" date="2020" name="ISME J.">
        <title>Comparative genomics reveals insights into cyanobacterial evolution and habitat adaptation.</title>
        <authorList>
            <person name="Chen M.Y."/>
            <person name="Teng W.K."/>
            <person name="Zhao L."/>
            <person name="Hu C.X."/>
            <person name="Zhou Y.K."/>
            <person name="Han B.P."/>
            <person name="Song L.R."/>
            <person name="Shu W.S."/>
        </authorList>
    </citation>
    <scope>NUCLEOTIDE SEQUENCE [LARGE SCALE GENOMIC DNA]</scope>
    <source>
        <strain evidence="2 3">FACHB-1050</strain>
    </source>
</reference>
<dbReference type="Proteomes" id="UP000618445">
    <property type="component" value="Unassembled WGS sequence"/>
</dbReference>
<dbReference type="InterPro" id="IPR003497">
    <property type="entry name" value="BRO_N_domain"/>
</dbReference>
<sequence length="278" mass="31552">MNLQQFAFNSQSVRIISINGDPWFVATDVLSAIKSTTTVGALKTVVSEGLGDEYVNNTPIPDNLGRLQDTTIIHEAAVTFLVSRSRTATGKAFNRLLHAEILPTIRKTGKYEVVPSHPALPTNFVEALRLAADLEDQRLKLVEQNQALQMEVQILEPKAERYDLVMDSDGWMTGEEICKQLAVPKFTNRKLYDILRTEKVLFKRPDGTNCPYAPWVNEGLAKLRDGQCFDGRMRFSPVFSWKGLDRILDILRKHQVIPKDKQFRFNFDSDKIVAMKRA</sequence>
<dbReference type="SMART" id="SM01040">
    <property type="entry name" value="Bro-N"/>
    <property type="match status" value="1"/>
</dbReference>
<proteinExistence type="predicted"/>
<name>A0ABR8C7J8_9CYAN</name>
<dbReference type="PROSITE" id="PS51750">
    <property type="entry name" value="BRO_N"/>
    <property type="match status" value="1"/>
</dbReference>
<evidence type="ECO:0000259" key="1">
    <source>
        <dbReference type="PROSITE" id="PS51750"/>
    </source>
</evidence>
<feature type="domain" description="Bro-N" evidence="1">
    <location>
        <begin position="1"/>
        <end position="109"/>
    </location>
</feature>
<comment type="caution">
    <text evidence="2">The sequence shown here is derived from an EMBL/GenBank/DDBJ whole genome shotgun (WGS) entry which is preliminary data.</text>
</comment>
<dbReference type="PANTHER" id="PTHR36180">
    <property type="entry name" value="DNA-BINDING PROTEIN-RELATED-RELATED"/>
    <property type="match status" value="1"/>
</dbReference>
<keyword evidence="3" id="KW-1185">Reference proteome</keyword>
<dbReference type="Pfam" id="PF02498">
    <property type="entry name" value="Bro-N"/>
    <property type="match status" value="1"/>
</dbReference>
<dbReference type="InterPro" id="IPR005039">
    <property type="entry name" value="Ant_C"/>
</dbReference>
<accession>A0ABR8C7J8</accession>
<gene>
    <name evidence="2" type="ORF">H6G05_07565</name>
</gene>
<protein>
    <submittedName>
        <fullName evidence="2">Phage antirepressor KilAC domain-containing protein</fullName>
    </submittedName>
</protein>
<evidence type="ECO:0000313" key="3">
    <source>
        <dbReference type="Proteomes" id="UP000618445"/>
    </source>
</evidence>